<keyword evidence="8" id="KW-0969">Cilium</keyword>
<dbReference type="PANTHER" id="PTHR30288:SF0">
    <property type="entry name" value="FLAGELLAR HOOK-ASSOCIATED PROTEIN 2"/>
    <property type="match status" value="1"/>
</dbReference>
<protein>
    <recommendedName>
        <fullName evidence="5">Flagellar hook-associated protein 2</fullName>
        <shortName evidence="5">HAP2</shortName>
    </recommendedName>
    <alternativeName>
        <fullName evidence="5">Flagellar cap protein</fullName>
    </alternativeName>
</protein>
<comment type="subcellular location">
    <subcellularLocation>
        <location evidence="5">Secreted</location>
    </subcellularLocation>
    <subcellularLocation>
        <location evidence="5">Bacterial flagellum</location>
    </subcellularLocation>
</comment>
<feature type="domain" description="Flagellar hook-associated protein 2 C-terminal" evidence="7">
    <location>
        <begin position="228"/>
        <end position="453"/>
    </location>
</feature>
<dbReference type="GO" id="GO:0009424">
    <property type="term" value="C:bacterial-type flagellum hook"/>
    <property type="evidence" value="ECO:0007669"/>
    <property type="project" value="UniProtKB-UniRule"/>
</dbReference>
<dbReference type="Proteomes" id="UP000000686">
    <property type="component" value="Chromosome"/>
</dbReference>
<dbReference type="Pfam" id="PF02465">
    <property type="entry name" value="FliD_N"/>
    <property type="match status" value="1"/>
</dbReference>
<evidence type="ECO:0000256" key="4">
    <source>
        <dbReference type="ARBA" id="ARBA00023143"/>
    </source>
</evidence>
<dbReference type="PANTHER" id="PTHR30288">
    <property type="entry name" value="FLAGELLAR CAP/ASSEMBLY PROTEIN FLID"/>
    <property type="match status" value="1"/>
</dbReference>
<organism evidence="8 9">
    <name type="scientific">Pseudomonas fulva (strain 12-X)</name>
    <dbReference type="NCBI Taxonomy" id="743720"/>
    <lineage>
        <taxon>Bacteria</taxon>
        <taxon>Pseudomonadati</taxon>
        <taxon>Pseudomonadota</taxon>
        <taxon>Gammaproteobacteria</taxon>
        <taxon>Pseudomonadales</taxon>
        <taxon>Pseudomonadaceae</taxon>
        <taxon>Pseudomonas</taxon>
    </lineage>
</organism>
<dbReference type="HOGENOM" id="CLU_015182_5_0_6"/>
<dbReference type="InterPro" id="IPR010809">
    <property type="entry name" value="FliD_C"/>
</dbReference>
<comment type="subunit">
    <text evidence="2 5">Homopentamer.</text>
</comment>
<evidence type="ECO:0000256" key="1">
    <source>
        <dbReference type="ARBA" id="ARBA00009764"/>
    </source>
</evidence>
<feature type="domain" description="Flagellar hook-associated protein 2 N-terminal" evidence="6">
    <location>
        <begin position="12"/>
        <end position="108"/>
    </location>
</feature>
<dbReference type="InterPro" id="IPR003481">
    <property type="entry name" value="FliD_N"/>
</dbReference>
<dbReference type="STRING" id="743720.Psefu_3093"/>
<name>F6A8I6_PSEF1</name>
<dbReference type="Pfam" id="PF07196">
    <property type="entry name" value="Flagellin_IN"/>
    <property type="match status" value="1"/>
</dbReference>
<dbReference type="InterPro" id="IPR040026">
    <property type="entry name" value="FliD"/>
</dbReference>
<dbReference type="KEGG" id="pfv:Psefu_3093"/>
<keyword evidence="3 5" id="KW-0175">Coiled coil</keyword>
<keyword evidence="5" id="KW-0964">Secreted</keyword>
<dbReference type="Pfam" id="PF07195">
    <property type="entry name" value="FliD_C"/>
    <property type="match status" value="1"/>
</dbReference>
<dbReference type="eggNOG" id="COG1345">
    <property type="taxonomic scope" value="Bacteria"/>
</dbReference>
<dbReference type="AlphaFoldDB" id="F6A8I6"/>
<evidence type="ECO:0000313" key="8">
    <source>
        <dbReference type="EMBL" id="AEF23057.1"/>
    </source>
</evidence>
<dbReference type="GO" id="GO:0007155">
    <property type="term" value="P:cell adhesion"/>
    <property type="evidence" value="ECO:0007669"/>
    <property type="project" value="InterPro"/>
</dbReference>
<evidence type="ECO:0000256" key="5">
    <source>
        <dbReference type="RuleBase" id="RU362066"/>
    </source>
</evidence>
<dbReference type="InterPro" id="IPR010810">
    <property type="entry name" value="Flagellin_hook_IN_motif"/>
</dbReference>
<keyword evidence="4 5" id="KW-0975">Bacterial flagellum</keyword>
<keyword evidence="8" id="KW-0966">Cell projection</keyword>
<reference evidence="8 9" key="1">
    <citation type="submission" date="2011-04" db="EMBL/GenBank/DDBJ databases">
        <title>Complete sequence of Pseudomonas fulva 12-X.</title>
        <authorList>
            <consortium name="US DOE Joint Genome Institute"/>
            <person name="Lucas S."/>
            <person name="Han J."/>
            <person name="Lapidus A."/>
            <person name="Cheng J.-F."/>
            <person name="Goodwin L."/>
            <person name="Pitluck S."/>
            <person name="Peters L."/>
            <person name="Mikhailova N."/>
            <person name="Pagani I."/>
            <person name="Davenport K."/>
            <person name="Han C."/>
            <person name="Tapia R."/>
            <person name="Land M."/>
            <person name="Hauser L."/>
            <person name="Kyrpides N."/>
            <person name="Ivanova N."/>
            <person name="Pagani I."/>
            <person name="Lcollab F.I."/>
            <person name="Woyke T."/>
        </authorList>
    </citation>
    <scope>NUCLEOTIDE SEQUENCE [LARGE SCALE GENOMIC DNA]</scope>
    <source>
        <strain evidence="9">12-X</strain>
    </source>
</reference>
<evidence type="ECO:0000259" key="6">
    <source>
        <dbReference type="Pfam" id="PF02465"/>
    </source>
</evidence>
<comment type="similarity">
    <text evidence="1 5">Belongs to the FliD family.</text>
</comment>
<gene>
    <name evidence="8" type="ordered locus">Psefu_3093</name>
</gene>
<sequence length="474" mass="49212">MAIGGISTGINSGLPIGDLVTAMVNAEKAPKQAQLDRLSKSTETKFSSLGELNGALNTFQAAMKDLNSPELFEKRTANSSNKEALTATAGKTAAAGTYSIEVKNLATSSKVATAVVDKDFKSADSASSLSVKVGEGPALTVDIAANSDLASIRDQINTQLKDEGITANIIKDPSTGDSRLVLSSNETGEGNDISVSGQGVLSALDVDGSVEMDASKPAGGGAGFITQARDATFSIDGLTLKSPTNKVTDAISDVSFDLLAVTDANKPLTLKVGQDTAGVTTSVKKFVDAYNALITTSNKLTNVTKVGEDGAPVVGGLVGDATVRGLLSSVRNELVSPGGQGGDLKFLADMGITTQKDGTLKIDDAKLDTALKDNFDSVAKLFVGDEGLMKRLDSKVVGYTETGGIIQQRQKALEATRSDITKQREDLERRVASMQTRLLAQFNAMESLVGQLNGTSSQLESALGNLPGVVRNNK</sequence>
<dbReference type="GO" id="GO:0071973">
    <property type="term" value="P:bacterial-type flagellum-dependent cell motility"/>
    <property type="evidence" value="ECO:0007669"/>
    <property type="project" value="TreeGrafter"/>
</dbReference>
<dbReference type="EMBL" id="CP002727">
    <property type="protein sequence ID" value="AEF23057.1"/>
    <property type="molecule type" value="Genomic_DNA"/>
</dbReference>
<dbReference type="GO" id="GO:0009421">
    <property type="term" value="C:bacterial-type flagellum filament cap"/>
    <property type="evidence" value="ECO:0007669"/>
    <property type="project" value="InterPro"/>
</dbReference>
<proteinExistence type="inferred from homology"/>
<evidence type="ECO:0000313" key="9">
    <source>
        <dbReference type="Proteomes" id="UP000000686"/>
    </source>
</evidence>
<keyword evidence="9" id="KW-1185">Reference proteome</keyword>
<evidence type="ECO:0000256" key="2">
    <source>
        <dbReference type="ARBA" id="ARBA00011255"/>
    </source>
</evidence>
<evidence type="ECO:0000259" key="7">
    <source>
        <dbReference type="Pfam" id="PF07195"/>
    </source>
</evidence>
<keyword evidence="8" id="KW-0282">Flagellum</keyword>
<comment type="function">
    <text evidence="5">Required for morphogenesis and for the elongation of the flagellar filament by facilitating polymerization of the flagellin monomers at the tip of growing filament. Forms a capping structure, which prevents flagellin subunits (transported through the central channel of the flagellum) from leaking out without polymerization at the distal end.</text>
</comment>
<dbReference type="RefSeq" id="WP_013792184.1">
    <property type="nucleotide sequence ID" value="NC_015556.1"/>
</dbReference>
<dbReference type="OrthoDB" id="9810816at2"/>
<accession>F6A8I6</accession>
<dbReference type="GO" id="GO:0005576">
    <property type="term" value="C:extracellular region"/>
    <property type="evidence" value="ECO:0007669"/>
    <property type="project" value="UniProtKB-SubCell"/>
</dbReference>
<feature type="coiled-coil region" evidence="5">
    <location>
        <begin position="410"/>
        <end position="437"/>
    </location>
</feature>
<evidence type="ECO:0000256" key="3">
    <source>
        <dbReference type="ARBA" id="ARBA00023054"/>
    </source>
</evidence>